<feature type="domain" description="LytR/CpsA/Psr regulator C-terminal" evidence="1">
    <location>
        <begin position="56"/>
        <end position="143"/>
    </location>
</feature>
<reference evidence="3" key="1">
    <citation type="submission" date="2015-04" db="EMBL/GenBank/DDBJ databases">
        <title>Physiological reanalysis, assessment of diazotrophy, and genome sequences of multiple isolates of Streptomyces thermoautotrophicus.</title>
        <authorList>
            <person name="MacKellar D.C."/>
            <person name="Lieber L."/>
            <person name="Norman J."/>
            <person name="Bolger A."/>
            <person name="Tobin C."/>
            <person name="Murray J.W."/>
            <person name="Chang R."/>
            <person name="Ford T."/>
            <person name="Nguyen P.Q."/>
            <person name="Woodward J."/>
            <person name="Permingeat H."/>
            <person name="Joshi N.S."/>
            <person name="Silver P.A."/>
            <person name="Usadel B."/>
            <person name="Rutherford A.W."/>
            <person name="Friesen M."/>
            <person name="Prell J."/>
        </authorList>
    </citation>
    <scope>NUCLEOTIDE SEQUENCE [LARGE SCALE GENOMIC DNA]</scope>
    <source>
        <strain evidence="3">H1</strain>
    </source>
</reference>
<accession>A0A132N0M2</accession>
<dbReference type="InterPro" id="IPR027381">
    <property type="entry name" value="LytR/CpsA/Psr_C"/>
</dbReference>
<name>A0A132N0M2_9ACTN</name>
<comment type="caution">
    <text evidence="2">The sequence shown here is derived from an EMBL/GenBank/DDBJ whole genome shotgun (WGS) entry which is preliminary data.</text>
</comment>
<dbReference type="PATRIC" id="fig|1469144.10.peg.4508"/>
<dbReference type="STRING" id="1469144.LI90_4202"/>
<dbReference type="AlphaFoldDB" id="A0A132N0M2"/>
<evidence type="ECO:0000313" key="2">
    <source>
        <dbReference type="EMBL" id="KWX03152.1"/>
    </source>
</evidence>
<dbReference type="EMBL" id="LAXD01000001">
    <property type="protein sequence ID" value="KWX03152.1"/>
    <property type="molecule type" value="Genomic_DNA"/>
</dbReference>
<gene>
    <name evidence="2" type="ORF">LI90_4202</name>
</gene>
<evidence type="ECO:0000259" key="1">
    <source>
        <dbReference type="Pfam" id="PF13399"/>
    </source>
</evidence>
<protein>
    <submittedName>
        <fullName evidence="2">Putative membrane protein</fullName>
    </submittedName>
</protein>
<keyword evidence="3" id="KW-1185">Reference proteome</keyword>
<evidence type="ECO:0000313" key="3">
    <source>
        <dbReference type="Proteomes" id="UP000070188"/>
    </source>
</evidence>
<dbReference type="Pfam" id="PF13399">
    <property type="entry name" value="LytR_C"/>
    <property type="match status" value="1"/>
</dbReference>
<sequence length="168" mass="17797">MLVALTVLAGLGLAAWKLVLDSPAEHATATACPTTTPPGPGQGVQAIRYRALTPQQVTVNVYNATTRTGLARGIADQLRQRGFRIGMIDNDPLNATITGTAQVRGGTRGRDRMTLLAAFVDGATQHVDKRADETVDLVLGQRFTRLRTDQQVAAALAALPQPRPTGTC</sequence>
<organism evidence="2 3">
    <name type="scientific">Carbonactinospora thermoautotrophica</name>
    <dbReference type="NCBI Taxonomy" id="1469144"/>
    <lineage>
        <taxon>Bacteria</taxon>
        <taxon>Bacillati</taxon>
        <taxon>Actinomycetota</taxon>
        <taxon>Actinomycetes</taxon>
        <taxon>Kitasatosporales</taxon>
        <taxon>Carbonactinosporaceae</taxon>
        <taxon>Carbonactinospora</taxon>
    </lineage>
</organism>
<proteinExistence type="predicted"/>
<dbReference type="Gene3D" id="3.30.70.2390">
    <property type="match status" value="1"/>
</dbReference>
<dbReference type="Proteomes" id="UP000070188">
    <property type="component" value="Unassembled WGS sequence"/>
</dbReference>